<keyword evidence="3" id="KW-0812">Transmembrane</keyword>
<dbReference type="Proteomes" id="UP000184731">
    <property type="component" value="Chromosome"/>
</dbReference>
<name>A0A1L4D2W2_9BACT</name>
<keyword evidence="1" id="KW-0175">Coiled coil</keyword>
<evidence type="ECO:0000313" key="4">
    <source>
        <dbReference type="EMBL" id="APJ04543.1"/>
    </source>
</evidence>
<dbReference type="EMBL" id="CP017834">
    <property type="protein sequence ID" value="APJ04543.1"/>
    <property type="molecule type" value="Genomic_DNA"/>
</dbReference>
<accession>A0A1L4D2W2</accession>
<protein>
    <submittedName>
        <fullName evidence="4">Uncharacterized protein</fullName>
    </submittedName>
</protein>
<evidence type="ECO:0000313" key="5">
    <source>
        <dbReference type="Proteomes" id="UP000184731"/>
    </source>
</evidence>
<keyword evidence="5" id="KW-1185">Reference proteome</keyword>
<feature type="region of interest" description="Disordered" evidence="2">
    <location>
        <begin position="374"/>
        <end position="409"/>
    </location>
</feature>
<dbReference type="AlphaFoldDB" id="A0A1L4D2W2"/>
<dbReference type="RefSeq" id="WP_148698290.1">
    <property type="nucleotide sequence ID" value="NZ_CP017834.1"/>
</dbReference>
<evidence type="ECO:0000256" key="3">
    <source>
        <dbReference type="SAM" id="Phobius"/>
    </source>
</evidence>
<reference evidence="4 5" key="1">
    <citation type="submission" date="2016-10" db="EMBL/GenBank/DDBJ databases">
        <title>Silvanigrella aquatica sp. nov., isolated from a freshwater lake located in the Black Forest, Germany, description of Silvanigrellaceae fam. nov., Silvanigrellales ord. nov., reclassification of the order Bdellovibrionales in the class Oligoflexia, reclassification of the families Bacteriovoracaceae and Halobacteriovoraceae in the new order Bacteriovoracales ord. nov., and reclassification of the family Pseudobacteriovoracaceae in the order Oligoflexiales.</title>
        <authorList>
            <person name="Hahn M.W."/>
            <person name="Schmidt J."/>
            <person name="Koll U."/>
            <person name="Rohde M."/>
            <person name="Verbag S."/>
            <person name="Pitt A."/>
            <person name="Nakai R."/>
            <person name="Naganuma T."/>
            <person name="Lang E."/>
        </authorList>
    </citation>
    <scope>NUCLEOTIDE SEQUENCE [LARGE SCALE GENOMIC DNA]</scope>
    <source>
        <strain evidence="4 5">MWH-Nonnen-W8red</strain>
    </source>
</reference>
<keyword evidence="3" id="KW-0472">Membrane</keyword>
<dbReference type="OrthoDB" id="5291257at2"/>
<sequence>MQPNSKYTQYKTTLDQINLQDEDGYVEVLKTAIIRENKKQNKSLKYSKLIQNSDNDELKNVWGTTVEKYLNSVEYAFDKGNSTGKKFSNALDNIPEPTSKKFVLRFTLGFVVLVLIIFFSSCKVQAQVPLPPDSAIPSSISRAEIQQRQETQRGQEQLFIKRESLQIKAKEPGSTSGSIWADSQQPKSLVTEYQPTHTGEVITITIPDDLQYKQPTDQPNSPTGQKFEPVKSMKFEIVGIEPGGDVFLRGIKNYVSETGEQRSIMVMAKMPQRSLNKFEVSARELTEVAVNSVINGASSDYSAAGWDQTVSRKVSGFAPDLNSAVGALEGQKKELEIQQKALKDQQKALTDEAERLKKDRDRLNAETAQAKQILDAATIADPSSQNGKGGGNNANQGAGANNNTKKTGN</sequence>
<feature type="transmembrane region" description="Helical" evidence="3">
    <location>
        <begin position="102"/>
        <end position="121"/>
    </location>
</feature>
<dbReference type="KEGG" id="saqi:AXG55_11755"/>
<keyword evidence="3" id="KW-1133">Transmembrane helix</keyword>
<evidence type="ECO:0000256" key="1">
    <source>
        <dbReference type="SAM" id="Coils"/>
    </source>
</evidence>
<organism evidence="4 5">
    <name type="scientific">Silvanigrella aquatica</name>
    <dbReference type="NCBI Taxonomy" id="1915309"/>
    <lineage>
        <taxon>Bacteria</taxon>
        <taxon>Pseudomonadati</taxon>
        <taxon>Bdellovibrionota</taxon>
        <taxon>Oligoflexia</taxon>
        <taxon>Silvanigrellales</taxon>
        <taxon>Silvanigrellaceae</taxon>
        <taxon>Silvanigrella</taxon>
    </lineage>
</organism>
<evidence type="ECO:0000256" key="2">
    <source>
        <dbReference type="SAM" id="MobiDB-lite"/>
    </source>
</evidence>
<gene>
    <name evidence="4" type="ORF">AXG55_11755</name>
</gene>
<feature type="compositionally biased region" description="Low complexity" evidence="2">
    <location>
        <begin position="393"/>
        <end position="403"/>
    </location>
</feature>
<proteinExistence type="predicted"/>
<feature type="coiled-coil region" evidence="1">
    <location>
        <begin position="325"/>
        <end position="373"/>
    </location>
</feature>
<dbReference type="STRING" id="1915309.AXG55_11755"/>